<dbReference type="Pfam" id="PF07727">
    <property type="entry name" value="RVT_2"/>
    <property type="match status" value="1"/>
</dbReference>
<comment type="caution">
    <text evidence="2">The sequence shown here is derived from an EMBL/GenBank/DDBJ whole genome shotgun (WGS) entry which is preliminary data.</text>
</comment>
<sequence length="76" mass="8637">MAALSTVHEPKHYLKSKGCLDWEQAKKEELDTLGRNNTWEIVELPPGKKPIGSKWVYKVKLCPNGSVDRYNARLVA</sequence>
<proteinExistence type="predicted"/>
<dbReference type="AlphaFoldDB" id="A0AAW2XTE2"/>
<protein>
    <submittedName>
        <fullName evidence="2">Retrovirus-related Pol polyprotein from transposon TNT 1-94</fullName>
    </submittedName>
</protein>
<evidence type="ECO:0000313" key="2">
    <source>
        <dbReference type="EMBL" id="KAL0456404.1"/>
    </source>
</evidence>
<reference evidence="2" key="1">
    <citation type="submission" date="2020-06" db="EMBL/GenBank/DDBJ databases">
        <authorList>
            <person name="Li T."/>
            <person name="Hu X."/>
            <person name="Zhang T."/>
            <person name="Song X."/>
            <person name="Zhang H."/>
            <person name="Dai N."/>
            <person name="Sheng W."/>
            <person name="Hou X."/>
            <person name="Wei L."/>
        </authorList>
    </citation>
    <scope>NUCLEOTIDE SEQUENCE</scope>
    <source>
        <strain evidence="2">KEN1</strain>
        <tissue evidence="2">Leaf</tissue>
    </source>
</reference>
<organism evidence="2">
    <name type="scientific">Sesamum latifolium</name>
    <dbReference type="NCBI Taxonomy" id="2727402"/>
    <lineage>
        <taxon>Eukaryota</taxon>
        <taxon>Viridiplantae</taxon>
        <taxon>Streptophyta</taxon>
        <taxon>Embryophyta</taxon>
        <taxon>Tracheophyta</taxon>
        <taxon>Spermatophyta</taxon>
        <taxon>Magnoliopsida</taxon>
        <taxon>eudicotyledons</taxon>
        <taxon>Gunneridae</taxon>
        <taxon>Pentapetalae</taxon>
        <taxon>asterids</taxon>
        <taxon>lamiids</taxon>
        <taxon>Lamiales</taxon>
        <taxon>Pedaliaceae</taxon>
        <taxon>Sesamum</taxon>
    </lineage>
</organism>
<accession>A0AAW2XTE2</accession>
<reference evidence="2" key="2">
    <citation type="journal article" date="2024" name="Plant">
        <title>Genomic evolution and insights into agronomic trait innovations of Sesamum species.</title>
        <authorList>
            <person name="Miao H."/>
            <person name="Wang L."/>
            <person name="Qu L."/>
            <person name="Liu H."/>
            <person name="Sun Y."/>
            <person name="Le M."/>
            <person name="Wang Q."/>
            <person name="Wei S."/>
            <person name="Zheng Y."/>
            <person name="Lin W."/>
            <person name="Duan Y."/>
            <person name="Cao H."/>
            <person name="Xiong S."/>
            <person name="Wang X."/>
            <person name="Wei L."/>
            <person name="Li C."/>
            <person name="Ma Q."/>
            <person name="Ju M."/>
            <person name="Zhao R."/>
            <person name="Li G."/>
            <person name="Mu C."/>
            <person name="Tian Q."/>
            <person name="Mei H."/>
            <person name="Zhang T."/>
            <person name="Gao T."/>
            <person name="Zhang H."/>
        </authorList>
    </citation>
    <scope>NUCLEOTIDE SEQUENCE</scope>
    <source>
        <strain evidence="2">KEN1</strain>
    </source>
</reference>
<name>A0AAW2XTE2_9LAMI</name>
<feature type="domain" description="Reverse transcriptase Ty1/copia-type" evidence="1">
    <location>
        <begin position="36"/>
        <end position="76"/>
    </location>
</feature>
<dbReference type="InterPro" id="IPR013103">
    <property type="entry name" value="RVT_2"/>
</dbReference>
<gene>
    <name evidence="2" type="ORF">Slati_0979600</name>
</gene>
<dbReference type="EMBL" id="JACGWN010000003">
    <property type="protein sequence ID" value="KAL0456404.1"/>
    <property type="molecule type" value="Genomic_DNA"/>
</dbReference>
<evidence type="ECO:0000259" key="1">
    <source>
        <dbReference type="Pfam" id="PF07727"/>
    </source>
</evidence>